<dbReference type="InterPro" id="IPR013976">
    <property type="entry name" value="HDOD"/>
</dbReference>
<evidence type="ECO:0000259" key="1">
    <source>
        <dbReference type="PROSITE" id="PS51833"/>
    </source>
</evidence>
<protein>
    <submittedName>
        <fullName evidence="2">HD family phosphohydrolase</fullName>
    </submittedName>
</protein>
<dbReference type="InterPro" id="IPR052340">
    <property type="entry name" value="RNase_Y/CdgJ"/>
</dbReference>
<dbReference type="PANTHER" id="PTHR33525:SF3">
    <property type="entry name" value="RIBONUCLEASE Y"/>
    <property type="match status" value="1"/>
</dbReference>
<dbReference type="InterPro" id="IPR006675">
    <property type="entry name" value="HDIG_dom"/>
</dbReference>
<evidence type="ECO:0000313" key="2">
    <source>
        <dbReference type="EMBL" id="CAG9933607.1"/>
    </source>
</evidence>
<reference evidence="2 3" key="1">
    <citation type="submission" date="2021-10" db="EMBL/GenBank/DDBJ databases">
        <authorList>
            <person name="Koch H."/>
        </authorList>
    </citation>
    <scope>NUCLEOTIDE SEQUENCE [LARGE SCALE GENOMIC DNA]</scope>
    <source>
        <strain evidence="2">6680</strain>
    </source>
</reference>
<dbReference type="PROSITE" id="PS51833">
    <property type="entry name" value="HDOD"/>
    <property type="match status" value="1"/>
</dbReference>
<keyword evidence="3" id="KW-1185">Reference proteome</keyword>
<organism evidence="2 3">
    <name type="scientific">Candidatus Nitrotoga arctica</name>
    <dbReference type="NCBI Taxonomy" id="453162"/>
    <lineage>
        <taxon>Bacteria</taxon>
        <taxon>Pseudomonadati</taxon>
        <taxon>Pseudomonadota</taxon>
        <taxon>Betaproteobacteria</taxon>
        <taxon>Nitrosomonadales</taxon>
        <taxon>Gallionellaceae</taxon>
        <taxon>Candidatus Nitrotoga</taxon>
    </lineage>
</organism>
<sequence>MSEITLQMAVADLDRLPALPEVVLDLMDYLQRPEVDVGQVAFRIARDPALAAKLLRVANSSFYGLQRQVATIPDALTVLGLRAARTLITGAAVVTHFQTLVVAGYDQRAFWLHSAGTALCARALARELGTNMENSFTAGLLHDVGRLILAARFPEKYRSVMAYRAEHDCYPIEAEQAVLGFDHAQIGAALAVRWKFPAEIAVAIANHHNPMDMPANSLVDLVHLADVMAHVLEFPGGNEDLVPCLSDVAWNRLGIGWVEFKRLLGEVDAQRDETEWMLS</sequence>
<feature type="domain" description="HDOD" evidence="1">
    <location>
        <begin position="16"/>
        <end position="210"/>
    </location>
</feature>
<dbReference type="CDD" id="cd00077">
    <property type="entry name" value="HDc"/>
    <property type="match status" value="1"/>
</dbReference>
<dbReference type="Pfam" id="PF08668">
    <property type="entry name" value="HDOD"/>
    <property type="match status" value="1"/>
</dbReference>
<dbReference type="SUPFAM" id="SSF109604">
    <property type="entry name" value="HD-domain/PDEase-like"/>
    <property type="match status" value="1"/>
</dbReference>
<dbReference type="NCBIfam" id="TIGR00277">
    <property type="entry name" value="HDIG"/>
    <property type="match status" value="1"/>
</dbReference>
<name>A0ABN8API6_9PROT</name>
<dbReference type="RefSeq" id="WP_239797366.1">
    <property type="nucleotide sequence ID" value="NZ_OU912926.1"/>
</dbReference>
<dbReference type="Proteomes" id="UP000839052">
    <property type="component" value="Chromosome"/>
</dbReference>
<evidence type="ECO:0000313" key="3">
    <source>
        <dbReference type="Proteomes" id="UP000839052"/>
    </source>
</evidence>
<dbReference type="Gene3D" id="1.10.3210.10">
    <property type="entry name" value="Hypothetical protein af1432"/>
    <property type="match status" value="1"/>
</dbReference>
<accession>A0ABN8API6</accession>
<gene>
    <name evidence="2" type="ORF">NTG6680_2358</name>
</gene>
<dbReference type="PANTHER" id="PTHR33525">
    <property type="match status" value="1"/>
</dbReference>
<proteinExistence type="predicted"/>
<dbReference type="InterPro" id="IPR003607">
    <property type="entry name" value="HD/PDEase_dom"/>
</dbReference>
<dbReference type="EMBL" id="OU912926">
    <property type="protein sequence ID" value="CAG9933607.1"/>
    <property type="molecule type" value="Genomic_DNA"/>
</dbReference>